<dbReference type="Pfam" id="PF05368">
    <property type="entry name" value="NmrA"/>
    <property type="match status" value="1"/>
</dbReference>
<name>A0AAE0WVR8_9PEZI</name>
<keyword evidence="5" id="KW-1185">Reference proteome</keyword>
<evidence type="ECO:0000256" key="1">
    <source>
        <dbReference type="ARBA" id="ARBA00006328"/>
    </source>
</evidence>
<dbReference type="PANTHER" id="PTHR42748">
    <property type="entry name" value="NITROGEN METABOLITE REPRESSION PROTEIN NMRA FAMILY MEMBER"/>
    <property type="match status" value="1"/>
</dbReference>
<evidence type="ECO:0000313" key="5">
    <source>
        <dbReference type="Proteomes" id="UP001274830"/>
    </source>
</evidence>
<dbReference type="Gene3D" id="3.40.50.720">
    <property type="entry name" value="NAD(P)-binding Rossmann-like Domain"/>
    <property type="match status" value="1"/>
</dbReference>
<protein>
    <recommendedName>
        <fullName evidence="3">NmrA-like domain-containing protein</fullName>
    </recommendedName>
</protein>
<dbReference type="InterPro" id="IPR036291">
    <property type="entry name" value="NAD(P)-bd_dom_sf"/>
</dbReference>
<feature type="domain" description="NmrA-like" evidence="3">
    <location>
        <begin position="2"/>
        <end position="276"/>
    </location>
</feature>
<dbReference type="AlphaFoldDB" id="A0AAE0WVR8"/>
<evidence type="ECO:0000259" key="3">
    <source>
        <dbReference type="Pfam" id="PF05368"/>
    </source>
</evidence>
<keyword evidence="2" id="KW-0521">NADP</keyword>
<proteinExistence type="inferred from homology"/>
<dbReference type="GO" id="GO:0005634">
    <property type="term" value="C:nucleus"/>
    <property type="evidence" value="ECO:0007669"/>
    <property type="project" value="TreeGrafter"/>
</dbReference>
<dbReference type="InterPro" id="IPR008030">
    <property type="entry name" value="NmrA-like"/>
</dbReference>
<comment type="caution">
    <text evidence="4">The sequence shown here is derived from an EMBL/GenBank/DDBJ whole genome shotgun (WGS) entry which is preliminary data.</text>
</comment>
<gene>
    <name evidence="4" type="ORF">LTR78_001296</name>
</gene>
<sequence>MSKILVIFGASGNQGRSVIDTVLANKELSKKFQIRAVTRDVNKASVVELAKSGVEVVSADMDSTSSMSNVVDGAHTVFLMTNFWESMSATKEVAQGKAVADACKAAGVKHLIFSSLINTTEASQGRLSHISHFDGKAQIEAYIRDIQVPATFVLPGMFMSGFLTMLRKNEEGGYTLALPVSEDKAQIPLLDAASDTGKFVIAVLQAYPSCLGKHVHAAVDYYTPKRILAEFAEVMKKPAAFAQVPGEVFKTFLPPPVAQELLENMLLLEDPGYYAGAALTQGPWSSCDNLTTWKDFVVANREKWL</sequence>
<dbReference type="SUPFAM" id="SSF51735">
    <property type="entry name" value="NAD(P)-binding Rossmann-fold domains"/>
    <property type="match status" value="1"/>
</dbReference>
<dbReference type="Proteomes" id="UP001274830">
    <property type="component" value="Unassembled WGS sequence"/>
</dbReference>
<dbReference type="InterPro" id="IPR051164">
    <property type="entry name" value="NmrA-like_oxidored"/>
</dbReference>
<evidence type="ECO:0000313" key="4">
    <source>
        <dbReference type="EMBL" id="KAK3678843.1"/>
    </source>
</evidence>
<accession>A0AAE0WVR8</accession>
<organism evidence="4 5">
    <name type="scientific">Recurvomyces mirabilis</name>
    <dbReference type="NCBI Taxonomy" id="574656"/>
    <lineage>
        <taxon>Eukaryota</taxon>
        <taxon>Fungi</taxon>
        <taxon>Dikarya</taxon>
        <taxon>Ascomycota</taxon>
        <taxon>Pezizomycotina</taxon>
        <taxon>Dothideomycetes</taxon>
        <taxon>Dothideomycetidae</taxon>
        <taxon>Mycosphaerellales</taxon>
        <taxon>Teratosphaeriaceae</taxon>
        <taxon>Recurvomyces</taxon>
    </lineage>
</organism>
<evidence type="ECO:0000256" key="2">
    <source>
        <dbReference type="ARBA" id="ARBA00022857"/>
    </source>
</evidence>
<dbReference type="Gene3D" id="3.90.25.10">
    <property type="entry name" value="UDP-galactose 4-epimerase, domain 1"/>
    <property type="match status" value="1"/>
</dbReference>
<dbReference type="CDD" id="cd05251">
    <property type="entry name" value="NmrA_like_SDR_a"/>
    <property type="match status" value="1"/>
</dbReference>
<comment type="similarity">
    <text evidence="1">Belongs to the NmrA-type oxidoreductase family.</text>
</comment>
<reference evidence="4" key="1">
    <citation type="submission" date="2023-07" db="EMBL/GenBank/DDBJ databases">
        <title>Black Yeasts Isolated from many extreme environments.</title>
        <authorList>
            <person name="Coleine C."/>
            <person name="Stajich J.E."/>
            <person name="Selbmann L."/>
        </authorList>
    </citation>
    <scope>NUCLEOTIDE SEQUENCE</scope>
    <source>
        <strain evidence="4">CCFEE 5485</strain>
    </source>
</reference>
<dbReference type="EMBL" id="JAUTXT010000003">
    <property type="protein sequence ID" value="KAK3678843.1"/>
    <property type="molecule type" value="Genomic_DNA"/>
</dbReference>
<dbReference type="PANTHER" id="PTHR42748:SF31">
    <property type="entry name" value="NMRA-LIKE DOMAIN-CONTAINING PROTEIN-RELATED"/>
    <property type="match status" value="1"/>
</dbReference>